<evidence type="ECO:0000256" key="2">
    <source>
        <dbReference type="ARBA" id="ARBA00023306"/>
    </source>
</evidence>
<proteinExistence type="predicted"/>
<keyword evidence="2" id="KW-0131">Cell cycle</keyword>
<dbReference type="GO" id="GO:0032875">
    <property type="term" value="P:regulation of DNA endoreduplication"/>
    <property type="evidence" value="ECO:0007669"/>
    <property type="project" value="InterPro"/>
</dbReference>
<comment type="caution">
    <text evidence="4">The sequence shown here is derived from an EMBL/GenBank/DDBJ whole genome shotgun (WGS) entry which is preliminary data.</text>
</comment>
<dbReference type="InterPro" id="IPR040389">
    <property type="entry name" value="SMR"/>
</dbReference>
<dbReference type="PANTHER" id="PTHR33142">
    <property type="entry name" value="CYCLIN-DEPENDENT PROTEIN KINASE INHIBITOR SMR13"/>
    <property type="match status" value="1"/>
</dbReference>
<dbReference type="EMBL" id="CM026433">
    <property type="protein sequence ID" value="KAG0555639.1"/>
    <property type="molecule type" value="Genomic_DNA"/>
</dbReference>
<dbReference type="GO" id="GO:0004860">
    <property type="term" value="F:protein kinase inhibitor activity"/>
    <property type="evidence" value="ECO:0007669"/>
    <property type="project" value="UniProtKB-KW"/>
</dbReference>
<evidence type="ECO:0000313" key="4">
    <source>
        <dbReference type="EMBL" id="KAG0555639.1"/>
    </source>
</evidence>
<dbReference type="AlphaFoldDB" id="A0A8T0GC92"/>
<evidence type="ECO:0000313" key="5">
    <source>
        <dbReference type="Proteomes" id="UP000822688"/>
    </source>
</evidence>
<accession>A0A8T0GC92</accession>
<dbReference type="Proteomes" id="UP000822688">
    <property type="component" value="Chromosome 12"/>
</dbReference>
<gene>
    <name evidence="4" type="ORF">KC19_12G184200</name>
</gene>
<dbReference type="PANTHER" id="PTHR33142:SF8">
    <property type="entry name" value="CYCLIN-DEPENDENT PROTEIN KINASE INHIBITOR SMR9"/>
    <property type="match status" value="1"/>
</dbReference>
<keyword evidence="5" id="KW-1185">Reference proteome</keyword>
<evidence type="ECO:0000256" key="1">
    <source>
        <dbReference type="ARBA" id="ARBA00023013"/>
    </source>
</evidence>
<reference evidence="4" key="1">
    <citation type="submission" date="2020-06" db="EMBL/GenBank/DDBJ databases">
        <title>WGS assembly of Ceratodon purpureus strain R40.</title>
        <authorList>
            <person name="Carey S.B."/>
            <person name="Jenkins J."/>
            <person name="Shu S."/>
            <person name="Lovell J.T."/>
            <person name="Sreedasyam A."/>
            <person name="Maumus F."/>
            <person name="Tiley G.P."/>
            <person name="Fernandez-Pozo N."/>
            <person name="Barry K."/>
            <person name="Chen C."/>
            <person name="Wang M."/>
            <person name="Lipzen A."/>
            <person name="Daum C."/>
            <person name="Saski C.A."/>
            <person name="Payton A.C."/>
            <person name="Mcbreen J.C."/>
            <person name="Conrad R.E."/>
            <person name="Kollar L.M."/>
            <person name="Olsson S."/>
            <person name="Huttunen S."/>
            <person name="Landis J.B."/>
            <person name="Wickett N.J."/>
            <person name="Johnson M.G."/>
            <person name="Rensing S.A."/>
            <person name="Grimwood J."/>
            <person name="Schmutz J."/>
            <person name="Mcdaniel S.F."/>
        </authorList>
    </citation>
    <scope>NUCLEOTIDE SEQUENCE</scope>
    <source>
        <strain evidence="4">R40</strain>
    </source>
</reference>
<evidence type="ECO:0000256" key="3">
    <source>
        <dbReference type="SAM" id="MobiDB-lite"/>
    </source>
</evidence>
<name>A0A8T0GC92_CERPU</name>
<sequence>MASAAAMCRSVLRSQSQAPLEMGSGKRCLSLDGWVCQPSGRPVSTASSTSSSGSSCTTEKGMSHAKSLALDVSCNEEEEACSREVRCETPKSKKHRIPVVDVDLCPPAPKKPRASGRLSVLCSAEREGSNLFHKLGFSPGYLF</sequence>
<organism evidence="4 5">
    <name type="scientific">Ceratodon purpureus</name>
    <name type="common">Fire moss</name>
    <name type="synonym">Dicranum purpureum</name>
    <dbReference type="NCBI Taxonomy" id="3225"/>
    <lineage>
        <taxon>Eukaryota</taxon>
        <taxon>Viridiplantae</taxon>
        <taxon>Streptophyta</taxon>
        <taxon>Embryophyta</taxon>
        <taxon>Bryophyta</taxon>
        <taxon>Bryophytina</taxon>
        <taxon>Bryopsida</taxon>
        <taxon>Dicranidae</taxon>
        <taxon>Pseudoditrichales</taxon>
        <taxon>Ditrichaceae</taxon>
        <taxon>Ceratodon</taxon>
    </lineage>
</organism>
<feature type="compositionally biased region" description="Low complexity" evidence="3">
    <location>
        <begin position="44"/>
        <end position="58"/>
    </location>
</feature>
<feature type="region of interest" description="Disordered" evidence="3">
    <location>
        <begin position="39"/>
        <end position="60"/>
    </location>
</feature>
<keyword evidence="1" id="KW-0649">Protein kinase inhibitor</keyword>
<protein>
    <submittedName>
        <fullName evidence="4">Uncharacterized protein</fullName>
    </submittedName>
</protein>